<keyword evidence="1" id="KW-0418">Kinase</keyword>
<dbReference type="AlphaFoldDB" id="A0A392PJ04"/>
<accession>A0A392PJ04</accession>
<name>A0A392PJ04_9FABA</name>
<sequence length="127" mass="14458">YGVNCMNSTLYSRYEDSFYVDGYNKSLSEMGLKDGCHIEFMYLTSWPLKVGRAGGGGNNNMSCTHIRKMMFYGFELSWLNSRCKYGWYVKLHDNNTDKCEPSGCIQVTPGTELGVVQRGRSPPLEHM</sequence>
<keyword evidence="1" id="KW-0808">Transferase</keyword>
<evidence type="ECO:0000313" key="1">
    <source>
        <dbReference type="EMBL" id="MCI11762.1"/>
    </source>
</evidence>
<feature type="non-terminal residue" evidence="1">
    <location>
        <position position="1"/>
    </location>
</feature>
<organism evidence="1 2">
    <name type="scientific">Trifolium medium</name>
    <dbReference type="NCBI Taxonomy" id="97028"/>
    <lineage>
        <taxon>Eukaryota</taxon>
        <taxon>Viridiplantae</taxon>
        <taxon>Streptophyta</taxon>
        <taxon>Embryophyta</taxon>
        <taxon>Tracheophyta</taxon>
        <taxon>Spermatophyta</taxon>
        <taxon>Magnoliopsida</taxon>
        <taxon>eudicotyledons</taxon>
        <taxon>Gunneridae</taxon>
        <taxon>Pentapetalae</taxon>
        <taxon>rosids</taxon>
        <taxon>fabids</taxon>
        <taxon>Fabales</taxon>
        <taxon>Fabaceae</taxon>
        <taxon>Papilionoideae</taxon>
        <taxon>50 kb inversion clade</taxon>
        <taxon>NPAAA clade</taxon>
        <taxon>Hologalegina</taxon>
        <taxon>IRL clade</taxon>
        <taxon>Trifolieae</taxon>
        <taxon>Trifolium</taxon>
    </lineage>
</organism>
<protein>
    <submittedName>
        <fullName evidence="1">Kinase-like protein</fullName>
    </submittedName>
</protein>
<keyword evidence="2" id="KW-1185">Reference proteome</keyword>
<proteinExistence type="predicted"/>
<comment type="caution">
    <text evidence="1">The sequence shown here is derived from an EMBL/GenBank/DDBJ whole genome shotgun (WGS) entry which is preliminary data.</text>
</comment>
<evidence type="ECO:0000313" key="2">
    <source>
        <dbReference type="Proteomes" id="UP000265520"/>
    </source>
</evidence>
<dbReference type="Proteomes" id="UP000265520">
    <property type="component" value="Unassembled WGS sequence"/>
</dbReference>
<reference evidence="1 2" key="1">
    <citation type="journal article" date="2018" name="Front. Plant Sci.">
        <title>Red Clover (Trifolium pratense) and Zigzag Clover (T. medium) - A Picture of Genomic Similarities and Differences.</title>
        <authorList>
            <person name="Dluhosova J."/>
            <person name="Istvanek J."/>
            <person name="Nedelnik J."/>
            <person name="Repkova J."/>
        </authorList>
    </citation>
    <scope>NUCLEOTIDE SEQUENCE [LARGE SCALE GENOMIC DNA]</scope>
    <source>
        <strain evidence="2">cv. 10/8</strain>
        <tissue evidence="1">Leaf</tissue>
    </source>
</reference>
<dbReference type="GO" id="GO:0016301">
    <property type="term" value="F:kinase activity"/>
    <property type="evidence" value="ECO:0007669"/>
    <property type="project" value="UniProtKB-KW"/>
</dbReference>
<dbReference type="EMBL" id="LXQA010081413">
    <property type="protein sequence ID" value="MCI11762.1"/>
    <property type="molecule type" value="Genomic_DNA"/>
</dbReference>